<name>A0AAD4PRF8_9EURO</name>
<dbReference type="AlphaFoldDB" id="A0AAD4PRF8"/>
<dbReference type="Pfam" id="PF00026">
    <property type="entry name" value="Asp"/>
    <property type="match status" value="1"/>
</dbReference>
<dbReference type="Gene3D" id="2.40.70.10">
    <property type="entry name" value="Acid Proteases"/>
    <property type="match status" value="2"/>
</dbReference>
<feature type="active site" evidence="3">
    <location>
        <position position="99"/>
    </location>
</feature>
<protein>
    <submittedName>
        <fullName evidence="6">Aspartic peptidase domain-containing protein</fullName>
    </submittedName>
</protein>
<dbReference type="InterPro" id="IPR021109">
    <property type="entry name" value="Peptidase_aspartic_dom_sf"/>
</dbReference>
<gene>
    <name evidence="6" type="ORF">BGW36DRAFT_466826</name>
</gene>
<reference evidence="6" key="1">
    <citation type="submission" date="2021-12" db="EMBL/GenBank/DDBJ databases">
        <title>Convergent genome expansion in fungi linked to evolution of root-endophyte symbiosis.</title>
        <authorList>
            <consortium name="DOE Joint Genome Institute"/>
            <person name="Ke Y.-H."/>
            <person name="Bonito G."/>
            <person name="Liao H.-L."/>
            <person name="Looney B."/>
            <person name="Rojas-Flechas A."/>
            <person name="Nash J."/>
            <person name="Hameed K."/>
            <person name="Schadt C."/>
            <person name="Martin F."/>
            <person name="Crous P.W."/>
            <person name="Miettinen O."/>
            <person name="Magnuson J.K."/>
            <person name="Labbe J."/>
            <person name="Jacobson D."/>
            <person name="Doktycz M.J."/>
            <person name="Veneault-Fourrey C."/>
            <person name="Kuo A."/>
            <person name="Mondo S."/>
            <person name="Calhoun S."/>
            <person name="Riley R."/>
            <person name="Ohm R."/>
            <person name="LaButti K."/>
            <person name="Andreopoulos B."/>
            <person name="Pangilinan J."/>
            <person name="Nolan M."/>
            <person name="Tritt A."/>
            <person name="Clum A."/>
            <person name="Lipzen A."/>
            <person name="Daum C."/>
            <person name="Barry K."/>
            <person name="Grigoriev I.V."/>
            <person name="Vilgalys R."/>
        </authorList>
    </citation>
    <scope>NUCLEOTIDE SEQUENCE</scope>
    <source>
        <strain evidence="6">PMI_201</strain>
    </source>
</reference>
<dbReference type="GO" id="GO:0004190">
    <property type="term" value="F:aspartic-type endopeptidase activity"/>
    <property type="evidence" value="ECO:0007669"/>
    <property type="project" value="InterPro"/>
</dbReference>
<dbReference type="GeneID" id="70252648"/>
<feature type="chain" id="PRO_5042211236" evidence="4">
    <location>
        <begin position="21"/>
        <end position="427"/>
    </location>
</feature>
<sequence length="427" mass="45680">MVQWWTAALLLGAAISPSLAINTRAPFGKRAPSPDVVTNNIVPLRKVKVPTTIRSAGRRKRLNPRSTNTTGTTSIRNYYQLNYVAEMQWGNKTMYMILDTGSSDTWVLRTGYECLDSNGAPTNQTDCTTIAPTFSGDYTGGQIDNVNFYAAYGSGMVTGTFGWEGITIAGLTVPNAQVAVVDQAFFEVYNASGIFGLAFQSLTSEYPGSNSSQHPSKQRINYEPIFYRMVDQGLSLPTFTFAPQRGGDNGYLAFGGIPPVNTTGPTVALPILTTNATKSKPTINQGDYYTISVDNVIYGSNGTTKSYGSSIQAIMDTGTSGLYLPNDLITSIANSFTPPARYQNSSSAYSVPCNATAPKVAFTLGGVNFNITSTDLISALTDSNTGHCLLFLFDGGSDGYILGDSLLNNLLTTFDLGAMELRVTALA</sequence>
<organism evidence="6 7">
    <name type="scientific">Talaromyces proteolyticus</name>
    <dbReference type="NCBI Taxonomy" id="1131652"/>
    <lineage>
        <taxon>Eukaryota</taxon>
        <taxon>Fungi</taxon>
        <taxon>Dikarya</taxon>
        <taxon>Ascomycota</taxon>
        <taxon>Pezizomycotina</taxon>
        <taxon>Eurotiomycetes</taxon>
        <taxon>Eurotiomycetidae</taxon>
        <taxon>Eurotiales</taxon>
        <taxon>Trichocomaceae</taxon>
        <taxon>Talaromyces</taxon>
        <taxon>Talaromyces sect. Bacilispori</taxon>
    </lineage>
</organism>
<feature type="active site" evidence="3">
    <location>
        <position position="316"/>
    </location>
</feature>
<dbReference type="RefSeq" id="XP_046065258.1">
    <property type="nucleotide sequence ID" value="XM_046222361.1"/>
</dbReference>
<dbReference type="CDD" id="cd05471">
    <property type="entry name" value="pepsin_like"/>
    <property type="match status" value="1"/>
</dbReference>
<evidence type="ECO:0000313" key="7">
    <source>
        <dbReference type="Proteomes" id="UP001201262"/>
    </source>
</evidence>
<evidence type="ECO:0000256" key="4">
    <source>
        <dbReference type="SAM" id="SignalP"/>
    </source>
</evidence>
<dbReference type="InterPro" id="IPR034164">
    <property type="entry name" value="Pepsin-like_dom"/>
</dbReference>
<accession>A0AAD4PRF8</accession>
<dbReference type="PANTHER" id="PTHR47966:SF47">
    <property type="entry name" value="ENDOPEPTIDASE, PUTATIVE (AFU_ORTHOLOGUE AFUA_3G01220)-RELATED"/>
    <property type="match status" value="1"/>
</dbReference>
<dbReference type="Proteomes" id="UP001201262">
    <property type="component" value="Unassembled WGS sequence"/>
</dbReference>
<dbReference type="PROSITE" id="PS51767">
    <property type="entry name" value="PEPTIDASE_A1"/>
    <property type="match status" value="1"/>
</dbReference>
<keyword evidence="4" id="KW-0732">Signal</keyword>
<evidence type="ECO:0000256" key="2">
    <source>
        <dbReference type="ARBA" id="ARBA00022801"/>
    </source>
</evidence>
<dbReference type="InterPro" id="IPR033121">
    <property type="entry name" value="PEPTIDASE_A1"/>
</dbReference>
<keyword evidence="7" id="KW-1185">Reference proteome</keyword>
<evidence type="ECO:0000259" key="5">
    <source>
        <dbReference type="PROSITE" id="PS51767"/>
    </source>
</evidence>
<dbReference type="GO" id="GO:0006508">
    <property type="term" value="P:proteolysis"/>
    <property type="evidence" value="ECO:0007669"/>
    <property type="project" value="InterPro"/>
</dbReference>
<proteinExistence type="inferred from homology"/>
<dbReference type="InterPro" id="IPR001461">
    <property type="entry name" value="Aspartic_peptidase_A1"/>
</dbReference>
<evidence type="ECO:0000313" key="6">
    <source>
        <dbReference type="EMBL" id="KAH8688786.1"/>
    </source>
</evidence>
<keyword evidence="2" id="KW-0378">Hydrolase</keyword>
<feature type="domain" description="Peptidase A1" evidence="5">
    <location>
        <begin position="83"/>
        <end position="424"/>
    </location>
</feature>
<evidence type="ECO:0000256" key="1">
    <source>
        <dbReference type="ARBA" id="ARBA00007447"/>
    </source>
</evidence>
<evidence type="ECO:0000256" key="3">
    <source>
        <dbReference type="PIRSR" id="PIRSR601461-1"/>
    </source>
</evidence>
<comment type="caution">
    <text evidence="6">The sequence shown here is derived from an EMBL/GenBank/DDBJ whole genome shotgun (WGS) entry which is preliminary data.</text>
</comment>
<comment type="similarity">
    <text evidence="1">Belongs to the peptidase A1 family.</text>
</comment>
<dbReference type="EMBL" id="JAJTJA010000017">
    <property type="protein sequence ID" value="KAH8688786.1"/>
    <property type="molecule type" value="Genomic_DNA"/>
</dbReference>
<dbReference type="GO" id="GO:0000324">
    <property type="term" value="C:fungal-type vacuole"/>
    <property type="evidence" value="ECO:0007669"/>
    <property type="project" value="TreeGrafter"/>
</dbReference>
<feature type="signal peptide" evidence="4">
    <location>
        <begin position="1"/>
        <end position="20"/>
    </location>
</feature>
<dbReference type="SUPFAM" id="SSF50630">
    <property type="entry name" value="Acid proteases"/>
    <property type="match status" value="1"/>
</dbReference>
<dbReference type="PANTHER" id="PTHR47966">
    <property type="entry name" value="BETA-SITE APP-CLEAVING ENZYME, ISOFORM A-RELATED"/>
    <property type="match status" value="1"/>
</dbReference>
<dbReference type="PRINTS" id="PR00792">
    <property type="entry name" value="PEPSIN"/>
</dbReference>